<sequence length="448" mass="48539">MFSIQSHAAPVCSPPNRPSPDPKRGGSKKFHQSSFCRDRLVFSKIEKYQRNNGCAESISVTMPQQTTTQLPTHVQLIAHPTFKLRCVITADAPPLNLDRRSAESIAHIDSIFSATKASRERLVYALAGLCFAASAPLPFGGGRKTAPGFASFTGRSPSALLDWIIKGTYRTHWDLKNKVAIKFVCEQINRVVVLQTLGGRKDELDELMLKGMKKAGHCEWFGAHYIPDKYRHVEESVAIEIPLPIKESLSLPLPSTYFTTKRKHILQENGPENQMLLTVPNGVSMRIERLERIKRNNTESPMSTNSDDTLFSNGFTNGGPSGSSTGGGGGRSSSVSTSVRSTQSMDGLETGIITTPARMQVQIALLDLIPSRGLVLDIITITTSRFTFSSEMRENDKSGKGSGEDDSESNGSSGADGSSGGDGSNNESSDNSVNASSGTRNSSNRSDY</sequence>
<feature type="region of interest" description="Disordered" evidence="1">
    <location>
        <begin position="1"/>
        <end position="32"/>
    </location>
</feature>
<proteinExistence type="predicted"/>
<feature type="compositionally biased region" description="Low complexity" evidence="1">
    <location>
        <begin position="424"/>
        <end position="438"/>
    </location>
</feature>
<feature type="compositionally biased region" description="Polar residues" evidence="1">
    <location>
        <begin position="298"/>
        <end position="310"/>
    </location>
</feature>
<dbReference type="EMBL" id="MCGO01000095">
    <property type="protein sequence ID" value="ORY28401.1"/>
    <property type="molecule type" value="Genomic_DNA"/>
</dbReference>
<protein>
    <submittedName>
        <fullName evidence="2">Uncharacterized protein</fullName>
    </submittedName>
</protein>
<gene>
    <name evidence="2" type="ORF">BCR33DRAFT_725097</name>
</gene>
<dbReference type="Proteomes" id="UP000193642">
    <property type="component" value="Unassembled WGS sequence"/>
</dbReference>
<feature type="compositionally biased region" description="Polar residues" evidence="1">
    <location>
        <begin position="439"/>
        <end position="448"/>
    </location>
</feature>
<organism evidence="2 3">
    <name type="scientific">Rhizoclosmatium globosum</name>
    <dbReference type="NCBI Taxonomy" id="329046"/>
    <lineage>
        <taxon>Eukaryota</taxon>
        <taxon>Fungi</taxon>
        <taxon>Fungi incertae sedis</taxon>
        <taxon>Chytridiomycota</taxon>
        <taxon>Chytridiomycota incertae sedis</taxon>
        <taxon>Chytridiomycetes</taxon>
        <taxon>Chytridiales</taxon>
        <taxon>Chytriomycetaceae</taxon>
        <taxon>Rhizoclosmatium</taxon>
    </lineage>
</organism>
<feature type="non-terminal residue" evidence="2">
    <location>
        <position position="448"/>
    </location>
</feature>
<accession>A0A1Y2B0Q7</accession>
<feature type="region of interest" description="Disordered" evidence="1">
    <location>
        <begin position="390"/>
        <end position="448"/>
    </location>
</feature>
<evidence type="ECO:0000313" key="3">
    <source>
        <dbReference type="Proteomes" id="UP000193642"/>
    </source>
</evidence>
<evidence type="ECO:0000256" key="1">
    <source>
        <dbReference type="SAM" id="MobiDB-lite"/>
    </source>
</evidence>
<evidence type="ECO:0000313" key="2">
    <source>
        <dbReference type="EMBL" id="ORY28401.1"/>
    </source>
</evidence>
<feature type="compositionally biased region" description="Basic and acidic residues" evidence="1">
    <location>
        <begin position="391"/>
        <end position="403"/>
    </location>
</feature>
<feature type="region of interest" description="Disordered" evidence="1">
    <location>
        <begin position="293"/>
        <end position="346"/>
    </location>
</feature>
<name>A0A1Y2B0Q7_9FUNG</name>
<reference evidence="2 3" key="1">
    <citation type="submission" date="2016-07" db="EMBL/GenBank/DDBJ databases">
        <title>Pervasive Adenine N6-methylation of Active Genes in Fungi.</title>
        <authorList>
            <consortium name="DOE Joint Genome Institute"/>
            <person name="Mondo S.J."/>
            <person name="Dannebaum R.O."/>
            <person name="Kuo R.C."/>
            <person name="Labutti K."/>
            <person name="Haridas S."/>
            <person name="Kuo A."/>
            <person name="Salamov A."/>
            <person name="Ahrendt S.R."/>
            <person name="Lipzen A."/>
            <person name="Sullivan W."/>
            <person name="Andreopoulos W.B."/>
            <person name="Clum A."/>
            <person name="Lindquist E."/>
            <person name="Daum C."/>
            <person name="Ramamoorthy G.K."/>
            <person name="Gryganskyi A."/>
            <person name="Culley D."/>
            <person name="Magnuson J.K."/>
            <person name="James T.Y."/>
            <person name="O'Malley M.A."/>
            <person name="Stajich J.E."/>
            <person name="Spatafora J.W."/>
            <person name="Visel A."/>
            <person name="Grigoriev I.V."/>
        </authorList>
    </citation>
    <scope>NUCLEOTIDE SEQUENCE [LARGE SCALE GENOMIC DNA]</scope>
    <source>
        <strain evidence="2 3">JEL800</strain>
    </source>
</reference>
<comment type="caution">
    <text evidence="2">The sequence shown here is derived from an EMBL/GenBank/DDBJ whole genome shotgun (WGS) entry which is preliminary data.</text>
</comment>
<feature type="compositionally biased region" description="Gly residues" evidence="1">
    <location>
        <begin position="316"/>
        <end position="331"/>
    </location>
</feature>
<dbReference type="AlphaFoldDB" id="A0A1Y2B0Q7"/>
<keyword evidence="3" id="KW-1185">Reference proteome</keyword>
<feature type="compositionally biased region" description="Low complexity" evidence="1">
    <location>
        <begin position="332"/>
        <end position="342"/>
    </location>
</feature>